<dbReference type="AlphaFoldDB" id="A0A835A0U3"/>
<sequence>MAAASSSSACSRSKDPRRETPSCILLNMEGYITDCSNATTAWSKTSTGVPICIARPPVLSHLFIHCPGLDPAALPSLPPKALCFDADLLILRVPLDPDARSSQWHSDYFVYRMHPLAAPSWICSRTLAPPASPTTRSPC</sequence>
<dbReference type="PANTHER" id="PTHR33074">
    <property type="entry name" value="EXPRESSED PROTEIN-RELATED"/>
    <property type="match status" value="1"/>
</dbReference>
<organism evidence="1 2">
    <name type="scientific">Digitaria exilis</name>
    <dbReference type="NCBI Taxonomy" id="1010633"/>
    <lineage>
        <taxon>Eukaryota</taxon>
        <taxon>Viridiplantae</taxon>
        <taxon>Streptophyta</taxon>
        <taxon>Embryophyta</taxon>
        <taxon>Tracheophyta</taxon>
        <taxon>Spermatophyta</taxon>
        <taxon>Magnoliopsida</taxon>
        <taxon>Liliopsida</taxon>
        <taxon>Poales</taxon>
        <taxon>Poaceae</taxon>
        <taxon>PACMAD clade</taxon>
        <taxon>Panicoideae</taxon>
        <taxon>Panicodae</taxon>
        <taxon>Paniceae</taxon>
        <taxon>Anthephorinae</taxon>
        <taxon>Digitaria</taxon>
    </lineage>
</organism>
<gene>
    <name evidence="1" type="ORF">HU200_063876</name>
</gene>
<name>A0A835A0U3_9POAL</name>
<evidence type="ECO:0000313" key="1">
    <source>
        <dbReference type="EMBL" id="KAF8650506.1"/>
    </source>
</evidence>
<dbReference type="EMBL" id="JACEFO010002724">
    <property type="protein sequence ID" value="KAF8650506.1"/>
    <property type="molecule type" value="Genomic_DNA"/>
</dbReference>
<dbReference type="Proteomes" id="UP000636709">
    <property type="component" value="Unassembled WGS sequence"/>
</dbReference>
<evidence type="ECO:0000313" key="2">
    <source>
        <dbReference type="Proteomes" id="UP000636709"/>
    </source>
</evidence>
<reference evidence="1" key="1">
    <citation type="submission" date="2020-07" db="EMBL/GenBank/DDBJ databases">
        <title>Genome sequence and genetic diversity analysis of an under-domesticated orphan crop, white fonio (Digitaria exilis).</title>
        <authorList>
            <person name="Bennetzen J.L."/>
            <person name="Chen S."/>
            <person name="Ma X."/>
            <person name="Wang X."/>
            <person name="Yssel A.E.J."/>
            <person name="Chaluvadi S.R."/>
            <person name="Johnson M."/>
            <person name="Gangashetty P."/>
            <person name="Hamidou F."/>
            <person name="Sanogo M.D."/>
            <person name="Zwaenepoel A."/>
            <person name="Wallace J."/>
            <person name="Van De Peer Y."/>
            <person name="Van Deynze A."/>
        </authorList>
    </citation>
    <scope>NUCLEOTIDE SEQUENCE</scope>
    <source>
        <tissue evidence="1">Leaves</tissue>
    </source>
</reference>
<accession>A0A835A0U3</accession>
<proteinExistence type="predicted"/>
<comment type="caution">
    <text evidence="1">The sequence shown here is derived from an EMBL/GenBank/DDBJ whole genome shotgun (WGS) entry which is preliminary data.</text>
</comment>
<protein>
    <submittedName>
        <fullName evidence="1">Uncharacterized protein</fullName>
    </submittedName>
</protein>
<dbReference type="PANTHER" id="PTHR33074:SF18">
    <property type="entry name" value="OS06G0718700 PROTEIN"/>
    <property type="match status" value="1"/>
</dbReference>
<keyword evidence="2" id="KW-1185">Reference proteome</keyword>